<dbReference type="Pfam" id="PF01336">
    <property type="entry name" value="tRNA_anti-codon"/>
    <property type="match status" value="1"/>
</dbReference>
<evidence type="ECO:0000313" key="16">
    <source>
        <dbReference type="Proteomes" id="UP000066529"/>
    </source>
</evidence>
<dbReference type="InterPro" id="IPR018149">
    <property type="entry name" value="Lys-tRNA-synth_II_C"/>
</dbReference>
<evidence type="ECO:0000256" key="3">
    <source>
        <dbReference type="ARBA" id="ARBA00022490"/>
    </source>
</evidence>
<dbReference type="InterPro" id="IPR045864">
    <property type="entry name" value="aa-tRNA-synth_II/BPL/LPL"/>
</dbReference>
<keyword evidence="3 12" id="KW-0963">Cytoplasm</keyword>
<dbReference type="FunFam" id="3.30.930.10:FF:000151">
    <property type="entry name" value="Lysine--tRNA ligase"/>
    <property type="match status" value="1"/>
</dbReference>
<gene>
    <name evidence="12" type="primary">lysS</name>
    <name evidence="15" type="ORF">MSTHT_1371</name>
</gene>
<dbReference type="InterPro" id="IPR044136">
    <property type="entry name" value="Lys-tRNA-ligase_II_N"/>
</dbReference>
<keyword evidence="4 12" id="KW-0436">Ligase</keyword>
<proteinExistence type="inferred from homology"/>
<dbReference type="NCBIfam" id="NF001756">
    <property type="entry name" value="PRK00484.1"/>
    <property type="match status" value="1"/>
</dbReference>
<feature type="binding site" evidence="12">
    <location>
        <position position="449"/>
    </location>
    <ligand>
        <name>Mg(2+)</name>
        <dbReference type="ChEBI" id="CHEBI:18420"/>
        <label>1</label>
    </ligand>
</feature>
<organism evidence="15 16">
    <name type="scientific">Methanosarcina thermophila (strain ATCC 43570 / DSM 1825 / OCM 12 / VKM B-1830 / TM-1)</name>
    <dbReference type="NCBI Taxonomy" id="523844"/>
    <lineage>
        <taxon>Archaea</taxon>
        <taxon>Methanobacteriati</taxon>
        <taxon>Methanobacteriota</taxon>
        <taxon>Stenosarchaea group</taxon>
        <taxon>Methanomicrobia</taxon>
        <taxon>Methanosarcinales</taxon>
        <taxon>Methanosarcinaceae</taxon>
        <taxon>Methanosarcina</taxon>
    </lineage>
</organism>
<dbReference type="GeneID" id="41603278"/>
<dbReference type="Proteomes" id="UP000066529">
    <property type="component" value="Chromosome"/>
</dbReference>
<dbReference type="InterPro" id="IPR012340">
    <property type="entry name" value="NA-bd_OB-fold"/>
</dbReference>
<evidence type="ECO:0000313" key="15">
    <source>
        <dbReference type="EMBL" id="AKB13129.1"/>
    </source>
</evidence>
<comment type="catalytic activity">
    <reaction evidence="11 12 13">
        <text>tRNA(Lys) + L-lysine + ATP = L-lysyl-tRNA(Lys) + AMP + diphosphate</text>
        <dbReference type="Rhea" id="RHEA:20792"/>
        <dbReference type="Rhea" id="RHEA-COMP:9696"/>
        <dbReference type="Rhea" id="RHEA-COMP:9697"/>
        <dbReference type="ChEBI" id="CHEBI:30616"/>
        <dbReference type="ChEBI" id="CHEBI:32551"/>
        <dbReference type="ChEBI" id="CHEBI:33019"/>
        <dbReference type="ChEBI" id="CHEBI:78442"/>
        <dbReference type="ChEBI" id="CHEBI:78529"/>
        <dbReference type="ChEBI" id="CHEBI:456215"/>
        <dbReference type="EC" id="6.1.1.6"/>
    </reaction>
</comment>
<protein>
    <recommendedName>
        <fullName evidence="12">Lysine--tRNA ligase</fullName>
        <ecNumber evidence="12">6.1.1.6</ecNumber>
    </recommendedName>
    <alternativeName>
        <fullName evidence="12">Lysyl-tRNA synthetase</fullName>
        <shortName evidence="12">LysRS</shortName>
    </alternativeName>
</protein>
<evidence type="ECO:0000256" key="2">
    <source>
        <dbReference type="ARBA" id="ARBA00008226"/>
    </source>
</evidence>
<dbReference type="FunFam" id="2.40.50.140:FF:000024">
    <property type="entry name" value="Lysine--tRNA ligase"/>
    <property type="match status" value="1"/>
</dbReference>
<comment type="similarity">
    <text evidence="2 12">Belongs to the class-II aminoacyl-tRNA synthetase family.</text>
</comment>
<comment type="subcellular location">
    <subcellularLocation>
        <location evidence="1 12">Cytoplasm</location>
    </subcellularLocation>
</comment>
<dbReference type="GO" id="GO:0005524">
    <property type="term" value="F:ATP binding"/>
    <property type="evidence" value="ECO:0007669"/>
    <property type="project" value="UniProtKB-UniRule"/>
</dbReference>
<comment type="subunit">
    <text evidence="12">Homodimer.</text>
</comment>
<evidence type="ECO:0000256" key="6">
    <source>
        <dbReference type="ARBA" id="ARBA00022741"/>
    </source>
</evidence>
<keyword evidence="8 12" id="KW-0460">Magnesium</keyword>
<dbReference type="HOGENOM" id="CLU_008255_6_0_2"/>
<dbReference type="PATRIC" id="fig|523844.20.peg.1725"/>
<dbReference type="STRING" id="523844.MSTHT_1371"/>
<comment type="cofactor">
    <cofactor evidence="12 13">
        <name>Mg(2+)</name>
        <dbReference type="ChEBI" id="CHEBI:18420"/>
    </cofactor>
    <text evidence="12 13">Binds 3 Mg(2+) ions per subunit.</text>
</comment>
<dbReference type="SUPFAM" id="SSF55681">
    <property type="entry name" value="Class II aaRS and biotin synthetases"/>
    <property type="match status" value="1"/>
</dbReference>
<reference evidence="15 16" key="1">
    <citation type="submission" date="2014-07" db="EMBL/GenBank/DDBJ databases">
        <title>Methanogenic archaea and the global carbon cycle.</title>
        <authorList>
            <person name="Henriksen J.R."/>
            <person name="Luke J."/>
            <person name="Reinhart S."/>
            <person name="Benedict M.N."/>
            <person name="Youngblut N.D."/>
            <person name="Metcalf M.E."/>
            <person name="Whitaker R.J."/>
            <person name="Metcalf W.W."/>
        </authorList>
    </citation>
    <scope>NUCLEOTIDE SEQUENCE [LARGE SCALE GENOMIC DNA]</scope>
    <source>
        <strain evidence="16">ATCC 43570 / DSM 1825 / OCM 12 / VKM B-1830 / TM-1</strain>
    </source>
</reference>
<dbReference type="GO" id="GO:0005829">
    <property type="term" value="C:cytosol"/>
    <property type="evidence" value="ECO:0007669"/>
    <property type="project" value="TreeGrafter"/>
</dbReference>
<dbReference type="CDD" id="cd04322">
    <property type="entry name" value="LysRS_N"/>
    <property type="match status" value="1"/>
</dbReference>
<dbReference type="GO" id="GO:0004824">
    <property type="term" value="F:lysine-tRNA ligase activity"/>
    <property type="evidence" value="ECO:0007669"/>
    <property type="project" value="UniProtKB-UniRule"/>
</dbReference>
<dbReference type="HAMAP" id="MF_00252">
    <property type="entry name" value="Lys_tRNA_synth_class2"/>
    <property type="match status" value="1"/>
</dbReference>
<dbReference type="InterPro" id="IPR002313">
    <property type="entry name" value="Lys-tRNA-ligase_II"/>
</dbReference>
<dbReference type="PRINTS" id="PR00982">
    <property type="entry name" value="TRNASYNTHLYS"/>
</dbReference>
<evidence type="ECO:0000256" key="9">
    <source>
        <dbReference type="ARBA" id="ARBA00022917"/>
    </source>
</evidence>
<evidence type="ECO:0000259" key="14">
    <source>
        <dbReference type="PROSITE" id="PS50862"/>
    </source>
</evidence>
<sequence>MDTELNNTELSDEIIQSDLNNTKLSDEIIQSDSNATLSDNDNLLKSRIFDDSKIAKLNGIRSQGLNPYPYRFEKNGDICEILKKFDDFEKNEGLKVRTAGRLYNIRRLGKMIFADLGDQGGRIQIILRKGNLPDEDFEVFKNLVDSGDIIGIQGELFRTKRGENSINVSEFSLLSKSLCALPEKFHGLKDVETRYRKRYLDLIVNAEKREIFVMRSKLISEIRRYLTDRGFLEFETPVLQTVYGGANARPFTTFHNCLGQNLFMRIAPELYLKRLVVGGYEKVFEIAKNFRNEDIDTTHNPEFTMIEVYEAYKDYNDMMDLTEGLISELVFKLTGGYEIKMGENTINLRPPWKRISMEDALKEYAGLDVFAHSLEELRQIAIENRIEDYEKAKTYGEFLALLFEGLVEDKLINPTFIYDFPVENSPLAKNHRSKEGFVERFELFLNGWELANGYSELNDPLEQEKRFEEQDKKRMLGDLEAQTIDYDFINALGYGLPPTGGMGLGIDRLTMILAGLESIKEVILFPQMKRED</sequence>
<dbReference type="PANTHER" id="PTHR42918:SF15">
    <property type="entry name" value="LYSINE--TRNA LIGASE, CHLOROPLASTIC_MITOCHONDRIAL"/>
    <property type="match status" value="1"/>
</dbReference>
<keyword evidence="5 12" id="KW-0479">Metal-binding</keyword>
<keyword evidence="7 12" id="KW-0067">ATP-binding</keyword>
<evidence type="ECO:0000256" key="8">
    <source>
        <dbReference type="ARBA" id="ARBA00022842"/>
    </source>
</evidence>
<dbReference type="EMBL" id="CP009501">
    <property type="protein sequence ID" value="AKB13129.1"/>
    <property type="molecule type" value="Genomic_DNA"/>
</dbReference>
<evidence type="ECO:0000256" key="10">
    <source>
        <dbReference type="ARBA" id="ARBA00023146"/>
    </source>
</evidence>
<name>A0A0E3H8X8_METTT</name>
<dbReference type="Gene3D" id="3.30.930.10">
    <property type="entry name" value="Bira Bifunctional Protein, Domain 2"/>
    <property type="match status" value="1"/>
</dbReference>
<dbReference type="CDD" id="cd00775">
    <property type="entry name" value="LysRS_core"/>
    <property type="match status" value="1"/>
</dbReference>
<dbReference type="EC" id="6.1.1.6" evidence="12"/>
<dbReference type="Gene3D" id="2.40.50.140">
    <property type="entry name" value="Nucleic acid-binding proteins"/>
    <property type="match status" value="1"/>
</dbReference>
<evidence type="ECO:0000256" key="7">
    <source>
        <dbReference type="ARBA" id="ARBA00022840"/>
    </source>
</evidence>
<dbReference type="AlphaFoldDB" id="A0A0E3H8X8"/>
<feature type="binding site" evidence="12">
    <location>
        <position position="442"/>
    </location>
    <ligand>
        <name>Mg(2+)</name>
        <dbReference type="ChEBI" id="CHEBI:18420"/>
        <label>1</label>
    </ligand>
</feature>
<dbReference type="GO" id="GO:0006430">
    <property type="term" value="P:lysyl-tRNA aminoacylation"/>
    <property type="evidence" value="ECO:0007669"/>
    <property type="project" value="UniProtKB-UniRule"/>
</dbReference>
<dbReference type="InterPro" id="IPR006195">
    <property type="entry name" value="aa-tRNA-synth_II"/>
</dbReference>
<evidence type="ECO:0000256" key="1">
    <source>
        <dbReference type="ARBA" id="ARBA00004496"/>
    </source>
</evidence>
<feature type="domain" description="Aminoacyl-transfer RNA synthetases class-II family profile" evidence="14">
    <location>
        <begin position="212"/>
        <end position="526"/>
    </location>
</feature>
<dbReference type="NCBIfam" id="TIGR00499">
    <property type="entry name" value="lysS_bact"/>
    <property type="match status" value="1"/>
</dbReference>
<dbReference type="PANTHER" id="PTHR42918">
    <property type="entry name" value="LYSYL-TRNA SYNTHETASE"/>
    <property type="match status" value="1"/>
</dbReference>
<dbReference type="PROSITE" id="PS50862">
    <property type="entry name" value="AA_TRNA_LIGASE_II"/>
    <property type="match status" value="1"/>
</dbReference>
<dbReference type="GO" id="GO:0000049">
    <property type="term" value="F:tRNA binding"/>
    <property type="evidence" value="ECO:0007669"/>
    <property type="project" value="TreeGrafter"/>
</dbReference>
<feature type="binding site" evidence="12">
    <location>
        <position position="449"/>
    </location>
    <ligand>
        <name>Mg(2+)</name>
        <dbReference type="ChEBI" id="CHEBI:18420"/>
        <label>2</label>
    </ligand>
</feature>
<keyword evidence="10 12" id="KW-0030">Aminoacyl-tRNA synthetase</keyword>
<evidence type="ECO:0000256" key="5">
    <source>
        <dbReference type="ARBA" id="ARBA00022723"/>
    </source>
</evidence>
<dbReference type="InterPro" id="IPR004364">
    <property type="entry name" value="Aa-tRNA-synt_II"/>
</dbReference>
<evidence type="ECO:0000256" key="11">
    <source>
        <dbReference type="ARBA" id="ARBA00048573"/>
    </source>
</evidence>
<dbReference type="SUPFAM" id="SSF50249">
    <property type="entry name" value="Nucleic acid-binding proteins"/>
    <property type="match status" value="1"/>
</dbReference>
<keyword evidence="6 12" id="KW-0547">Nucleotide-binding</keyword>
<evidence type="ECO:0000256" key="13">
    <source>
        <dbReference type="RuleBase" id="RU000336"/>
    </source>
</evidence>
<accession>A0A0E3H8X8</accession>
<dbReference type="RefSeq" id="WP_048167200.1">
    <property type="nucleotide sequence ID" value="NZ_CP009501.1"/>
</dbReference>
<dbReference type="Pfam" id="PF00152">
    <property type="entry name" value="tRNA-synt_2"/>
    <property type="match status" value="1"/>
</dbReference>
<evidence type="ECO:0000256" key="4">
    <source>
        <dbReference type="ARBA" id="ARBA00022598"/>
    </source>
</evidence>
<dbReference type="InterPro" id="IPR004365">
    <property type="entry name" value="NA-bd_OB_tRNA"/>
</dbReference>
<dbReference type="GO" id="GO:0000287">
    <property type="term" value="F:magnesium ion binding"/>
    <property type="evidence" value="ECO:0007669"/>
    <property type="project" value="UniProtKB-UniRule"/>
</dbReference>
<evidence type="ECO:0000256" key="12">
    <source>
        <dbReference type="HAMAP-Rule" id="MF_00252"/>
    </source>
</evidence>
<dbReference type="KEGG" id="mthr:MSTHT_1371"/>
<keyword evidence="9 12" id="KW-0648">Protein biosynthesis</keyword>